<evidence type="ECO:0000256" key="7">
    <source>
        <dbReference type="SAM" id="Phobius"/>
    </source>
</evidence>
<comment type="caution">
    <text evidence="9">The sequence shown here is derived from an EMBL/GenBank/DDBJ whole genome shotgun (WGS) entry which is preliminary data.</text>
</comment>
<feature type="transmembrane region" description="Helical" evidence="7">
    <location>
        <begin position="164"/>
        <end position="185"/>
    </location>
</feature>
<dbReference type="GO" id="GO:0005886">
    <property type="term" value="C:plasma membrane"/>
    <property type="evidence" value="ECO:0007669"/>
    <property type="project" value="UniProtKB-SubCell"/>
</dbReference>
<feature type="transmembrane region" description="Helical" evidence="7">
    <location>
        <begin position="197"/>
        <end position="217"/>
    </location>
</feature>
<dbReference type="Gene3D" id="1.20.1250.20">
    <property type="entry name" value="MFS general substrate transporter like domains"/>
    <property type="match status" value="1"/>
</dbReference>
<evidence type="ECO:0000256" key="2">
    <source>
        <dbReference type="ARBA" id="ARBA00022448"/>
    </source>
</evidence>
<dbReference type="InterPro" id="IPR011701">
    <property type="entry name" value="MFS"/>
</dbReference>
<dbReference type="GO" id="GO:0022857">
    <property type="term" value="F:transmembrane transporter activity"/>
    <property type="evidence" value="ECO:0007669"/>
    <property type="project" value="InterPro"/>
</dbReference>
<feature type="transmembrane region" description="Helical" evidence="7">
    <location>
        <begin position="134"/>
        <end position="158"/>
    </location>
</feature>
<evidence type="ECO:0000256" key="3">
    <source>
        <dbReference type="ARBA" id="ARBA00022475"/>
    </source>
</evidence>
<feature type="transmembrane region" description="Helical" evidence="7">
    <location>
        <begin position="104"/>
        <end position="122"/>
    </location>
</feature>
<feature type="transmembrane region" description="Helical" evidence="7">
    <location>
        <begin position="12"/>
        <end position="33"/>
    </location>
</feature>
<dbReference type="STRING" id="1427518.XSR1_30064"/>
<feature type="transmembrane region" description="Helical" evidence="7">
    <location>
        <begin position="293"/>
        <end position="313"/>
    </location>
</feature>
<name>W1J165_9GAMM</name>
<feature type="transmembrane region" description="Helical" evidence="7">
    <location>
        <begin position="223"/>
        <end position="242"/>
    </location>
</feature>
<dbReference type="InterPro" id="IPR020846">
    <property type="entry name" value="MFS_dom"/>
</dbReference>
<protein>
    <recommendedName>
        <fullName evidence="8">Major facilitator superfamily (MFS) profile domain-containing protein</fullName>
    </recommendedName>
</protein>
<feature type="transmembrane region" description="Helical" evidence="7">
    <location>
        <begin position="350"/>
        <end position="377"/>
    </location>
</feature>
<dbReference type="InterPro" id="IPR036259">
    <property type="entry name" value="MFS_trans_sf"/>
</dbReference>
<dbReference type="EMBL" id="CBXF010000088">
    <property type="protein sequence ID" value="CDL83210.1"/>
    <property type="molecule type" value="Genomic_DNA"/>
</dbReference>
<feature type="transmembrane region" description="Helical" evidence="7">
    <location>
        <begin position="421"/>
        <end position="444"/>
    </location>
</feature>
<dbReference type="OrthoDB" id="7014231at2"/>
<proteinExistence type="predicted"/>
<feature type="transmembrane region" description="Helical" evidence="7">
    <location>
        <begin position="77"/>
        <end position="98"/>
    </location>
</feature>
<reference evidence="9" key="1">
    <citation type="submission" date="2013-11" db="EMBL/GenBank/DDBJ databases">
        <title>Draft genome sequence and annotation of the entomopathogenic bacteria, Xenorhabdus cabanillasi strain JM26 and Xenorhabdus szentirmai strain DSM 16338.</title>
        <authorList>
            <person name="Gualtieri M."/>
            <person name="Ogier J.C."/>
            <person name="Pages S."/>
            <person name="Givaudan A."/>
            <person name="Gaudriault S."/>
        </authorList>
    </citation>
    <scope>NUCLEOTIDE SEQUENCE [LARGE SCALE GENOMIC DNA]</scope>
    <source>
        <strain evidence="9">DSM 16338</strain>
    </source>
</reference>
<dbReference type="SUPFAM" id="SSF103473">
    <property type="entry name" value="MFS general substrate transporter"/>
    <property type="match status" value="1"/>
</dbReference>
<keyword evidence="4 7" id="KW-0812">Transmembrane</keyword>
<gene>
    <name evidence="9" type="ORF">XSR1_30064</name>
</gene>
<feature type="domain" description="Major facilitator superfamily (MFS) profile" evidence="8">
    <location>
        <begin position="10"/>
        <end position="443"/>
    </location>
</feature>
<sequence length="449" mass="50861">MSRSINNKIDIFIVSAAFFLEVLDATIFTPVLIDISHDLNVPIGIATISIASYIFSLAIFTPLSVNFFSRTSAKKKFILGMMIFFIASFLCSISDNIYHLSISRILQGFGSALVVPIGRTLVLGKTKRENIPIVMTYLIFPALFAPVVAPIIGGYITQNYSWRFIFYLILILSLFILMISIKWLSNERVIFKDSDKVDLLSYSIWFGLVFSIFSFFALATNDYITLALLSVCAAFLFLHLIIKCKNKILDSNLLSNHFFKMNIVYGGFFRVAIYCFPVFLVLSLISIFNYTPLMSGICIVFIFIGNILAKPIAARILSKTKNVKFYFAVSSFMTFFSVLCFLNGEIYNDAIFVYFLCFMHGIARSFQFLGYSSVAFYEIKKEDLYKANTLNNSVMQLNAMLGQSIPALLSTVINFNENGLMYLYVYISIVCILLLIPFINSFFIKSEVV</sequence>
<dbReference type="Gene3D" id="1.20.1720.10">
    <property type="entry name" value="Multidrug resistance protein D"/>
    <property type="match status" value="1"/>
</dbReference>
<feature type="transmembrane region" description="Helical" evidence="7">
    <location>
        <begin position="39"/>
        <end position="65"/>
    </location>
</feature>
<dbReference type="RefSeq" id="WP_038238315.1">
    <property type="nucleotide sequence ID" value="NZ_CAWLWS010000088.1"/>
</dbReference>
<dbReference type="PANTHER" id="PTHR42718">
    <property type="entry name" value="MAJOR FACILITATOR SUPERFAMILY MULTIDRUG TRANSPORTER MFSC"/>
    <property type="match status" value="1"/>
</dbReference>
<keyword evidence="3" id="KW-1003">Cell membrane</keyword>
<keyword evidence="10" id="KW-1185">Reference proteome</keyword>
<feature type="transmembrane region" description="Helical" evidence="7">
    <location>
        <begin position="263"/>
        <end position="287"/>
    </location>
</feature>
<accession>W1J165</accession>
<keyword evidence="6 7" id="KW-0472">Membrane</keyword>
<dbReference type="GeneID" id="97124935"/>
<feature type="transmembrane region" description="Helical" evidence="7">
    <location>
        <begin position="325"/>
        <end position="344"/>
    </location>
</feature>
<evidence type="ECO:0000256" key="1">
    <source>
        <dbReference type="ARBA" id="ARBA00004651"/>
    </source>
</evidence>
<dbReference type="AlphaFoldDB" id="W1J165"/>
<organism evidence="9 10">
    <name type="scientific">Xenorhabdus szentirmaii DSM 16338</name>
    <dbReference type="NCBI Taxonomy" id="1427518"/>
    <lineage>
        <taxon>Bacteria</taxon>
        <taxon>Pseudomonadati</taxon>
        <taxon>Pseudomonadota</taxon>
        <taxon>Gammaproteobacteria</taxon>
        <taxon>Enterobacterales</taxon>
        <taxon>Morganellaceae</taxon>
        <taxon>Xenorhabdus</taxon>
    </lineage>
</organism>
<dbReference type="Proteomes" id="UP000019202">
    <property type="component" value="Unassembled WGS sequence"/>
</dbReference>
<dbReference type="Pfam" id="PF07690">
    <property type="entry name" value="MFS_1"/>
    <property type="match status" value="1"/>
</dbReference>
<evidence type="ECO:0000256" key="5">
    <source>
        <dbReference type="ARBA" id="ARBA00022989"/>
    </source>
</evidence>
<dbReference type="PANTHER" id="PTHR42718:SF46">
    <property type="entry name" value="BLR6921 PROTEIN"/>
    <property type="match status" value="1"/>
</dbReference>
<comment type="subcellular location">
    <subcellularLocation>
        <location evidence="1">Cell membrane</location>
        <topology evidence="1">Multi-pass membrane protein</topology>
    </subcellularLocation>
</comment>
<evidence type="ECO:0000313" key="10">
    <source>
        <dbReference type="Proteomes" id="UP000019202"/>
    </source>
</evidence>
<keyword evidence="5 7" id="KW-1133">Transmembrane helix</keyword>
<evidence type="ECO:0000256" key="6">
    <source>
        <dbReference type="ARBA" id="ARBA00023136"/>
    </source>
</evidence>
<evidence type="ECO:0000259" key="8">
    <source>
        <dbReference type="PROSITE" id="PS50850"/>
    </source>
</evidence>
<evidence type="ECO:0000313" key="9">
    <source>
        <dbReference type="EMBL" id="CDL83210.1"/>
    </source>
</evidence>
<dbReference type="PROSITE" id="PS50850">
    <property type="entry name" value="MFS"/>
    <property type="match status" value="1"/>
</dbReference>
<evidence type="ECO:0000256" key="4">
    <source>
        <dbReference type="ARBA" id="ARBA00022692"/>
    </source>
</evidence>
<keyword evidence="2" id="KW-0813">Transport</keyword>